<feature type="domain" description="DUF3048" evidence="3">
    <location>
        <begin position="228"/>
        <end position="333"/>
    </location>
</feature>
<comment type="caution">
    <text evidence="4">The sequence shown here is derived from an EMBL/GenBank/DDBJ whole genome shotgun (WGS) entry which is preliminary data.</text>
</comment>
<accession>A0ABW1G241</accession>
<dbReference type="Gene3D" id="3.50.90.10">
    <property type="entry name" value="YerB-like"/>
    <property type="match status" value="1"/>
</dbReference>
<evidence type="ECO:0000313" key="4">
    <source>
        <dbReference type="EMBL" id="MFC5908020.1"/>
    </source>
</evidence>
<evidence type="ECO:0000259" key="2">
    <source>
        <dbReference type="Pfam" id="PF11258"/>
    </source>
</evidence>
<feature type="compositionally biased region" description="Low complexity" evidence="1">
    <location>
        <begin position="48"/>
        <end position="61"/>
    </location>
</feature>
<reference evidence="5" key="1">
    <citation type="journal article" date="2019" name="Int. J. Syst. Evol. Microbiol.">
        <title>The Global Catalogue of Microorganisms (GCM) 10K type strain sequencing project: providing services to taxonomists for standard genome sequencing and annotation.</title>
        <authorList>
            <consortium name="The Broad Institute Genomics Platform"/>
            <consortium name="The Broad Institute Genome Sequencing Center for Infectious Disease"/>
            <person name="Wu L."/>
            <person name="Ma J."/>
        </authorList>
    </citation>
    <scope>NUCLEOTIDE SEQUENCE [LARGE SCALE GENOMIC DNA]</scope>
    <source>
        <strain evidence="5">JCM 4816</strain>
    </source>
</reference>
<feature type="region of interest" description="Disordered" evidence="1">
    <location>
        <begin position="31"/>
        <end position="69"/>
    </location>
</feature>
<name>A0ABW1G241_9ACTN</name>
<dbReference type="PROSITE" id="PS51257">
    <property type="entry name" value="PROKAR_LIPOPROTEIN"/>
    <property type="match status" value="1"/>
</dbReference>
<dbReference type="InterPro" id="IPR021416">
    <property type="entry name" value="DUF3048_N"/>
</dbReference>
<evidence type="ECO:0000259" key="3">
    <source>
        <dbReference type="Pfam" id="PF17479"/>
    </source>
</evidence>
<dbReference type="Proteomes" id="UP001596174">
    <property type="component" value="Unassembled WGS sequence"/>
</dbReference>
<sequence>MTSRRNPVARRSSLAAGALVLTAVLGTVSCGGGKHASQSTPQPPPPTSAATSPTTAPTPTTNPLTGQGPSGGHVFAVKIDNVGAARFQQQGLNAADLVYVIQVEGGLSRYLAVYDSVHTDRSHVPARIGPVRSARQSDIPLLAAYGRVGLVYSGAISGLLKDLGRANLVNITPDRAPGLFSNGGSSPTYIQSDQVFARFPQLAAVKDIGLRFGPLTAGGAAAHSVSVQYPSASFTFRASGAKWTVTMDGHDARASADNLIIQHVHVVQGKYTDHNAGHPDNEVFSVTTGQGKADFYRDGKVWHGTWSKPTDTSPTTYAVNGRTFLLAPGRSWIVLDPR</sequence>
<dbReference type="Pfam" id="PF11258">
    <property type="entry name" value="DUF3048"/>
    <property type="match status" value="1"/>
</dbReference>
<evidence type="ECO:0000313" key="5">
    <source>
        <dbReference type="Proteomes" id="UP001596174"/>
    </source>
</evidence>
<dbReference type="RefSeq" id="WP_380583019.1">
    <property type="nucleotide sequence ID" value="NZ_JBHSQJ010000047.1"/>
</dbReference>
<keyword evidence="5" id="KW-1185">Reference proteome</keyword>
<dbReference type="Pfam" id="PF17479">
    <property type="entry name" value="DUF3048_C"/>
    <property type="match status" value="1"/>
</dbReference>
<gene>
    <name evidence="4" type="ORF">ACFP3V_12450</name>
</gene>
<evidence type="ECO:0000256" key="1">
    <source>
        <dbReference type="SAM" id="MobiDB-lite"/>
    </source>
</evidence>
<dbReference type="EMBL" id="JBHSQJ010000047">
    <property type="protein sequence ID" value="MFC5908020.1"/>
    <property type="molecule type" value="Genomic_DNA"/>
</dbReference>
<proteinExistence type="predicted"/>
<organism evidence="4 5">
    <name type="scientific">Streptacidiphilus monticola</name>
    <dbReference type="NCBI Taxonomy" id="2161674"/>
    <lineage>
        <taxon>Bacteria</taxon>
        <taxon>Bacillati</taxon>
        <taxon>Actinomycetota</taxon>
        <taxon>Actinomycetes</taxon>
        <taxon>Kitasatosporales</taxon>
        <taxon>Streptomycetaceae</taxon>
        <taxon>Streptacidiphilus</taxon>
    </lineage>
</organism>
<dbReference type="InterPro" id="IPR035328">
    <property type="entry name" value="DUF3048_C"/>
</dbReference>
<dbReference type="SUPFAM" id="SSF159774">
    <property type="entry name" value="YerB-like"/>
    <property type="match status" value="1"/>
</dbReference>
<dbReference type="InterPro" id="IPR023158">
    <property type="entry name" value="YerB-like_sf"/>
</dbReference>
<feature type="domain" description="DUF3048" evidence="2">
    <location>
        <begin position="71"/>
        <end position="175"/>
    </location>
</feature>
<protein>
    <submittedName>
        <fullName evidence="4">DUF3048 domain-containing protein</fullName>
    </submittedName>
</protein>